<dbReference type="OrthoDB" id="9816541at2"/>
<dbReference type="InterPro" id="IPR012770">
    <property type="entry name" value="TreR"/>
</dbReference>
<dbReference type="InterPro" id="IPR011663">
    <property type="entry name" value="UTRA"/>
</dbReference>
<dbReference type="PANTHER" id="PTHR44846">
    <property type="entry name" value="MANNOSYL-D-GLYCERATE TRANSPORT/METABOLISM SYSTEM REPRESSOR MNGR-RELATED"/>
    <property type="match status" value="1"/>
</dbReference>
<dbReference type="Gene3D" id="1.10.10.10">
    <property type="entry name" value="Winged helix-like DNA-binding domain superfamily/Winged helix DNA-binding domain"/>
    <property type="match status" value="1"/>
</dbReference>
<dbReference type="Proteomes" id="UP000327236">
    <property type="component" value="Unassembled WGS sequence"/>
</dbReference>
<evidence type="ECO:0000256" key="4">
    <source>
        <dbReference type="NCBIfam" id="TIGR02404"/>
    </source>
</evidence>
<dbReference type="InterPro" id="IPR000524">
    <property type="entry name" value="Tscrpt_reg_HTH_GntR"/>
</dbReference>
<sequence length="237" mass="26922">MSTSKYEIIASDLAKKIKYKIYEPGSFLPSENQLTDLYGTSRETIRKVLKMMQELGLIQKIRGKGSLVLDLGRYSFPISGLTSFKELNRSLGMNAETILLENSEKSFPSTFMGKRIAPEDAIFLKRLRKIDGEPAVVDVDYLIKKLVPSISNQVAQDSIYDYLENKLSLKISYATKVITVEKADESIAKTLNLAQNSNVVIVRSMVYLDDTSLLQLTISYHRPDKFEFTDFARRQKI</sequence>
<dbReference type="GO" id="GO:0045892">
    <property type="term" value="P:negative regulation of DNA-templated transcription"/>
    <property type="evidence" value="ECO:0007669"/>
    <property type="project" value="TreeGrafter"/>
</dbReference>
<dbReference type="Pfam" id="PF00392">
    <property type="entry name" value="GntR"/>
    <property type="match status" value="1"/>
</dbReference>
<feature type="domain" description="HTH gntR-type" evidence="5">
    <location>
        <begin position="3"/>
        <end position="71"/>
    </location>
</feature>
<dbReference type="InterPro" id="IPR028978">
    <property type="entry name" value="Chorismate_lyase_/UTRA_dom_sf"/>
</dbReference>
<dbReference type="EMBL" id="VYWW01000035">
    <property type="protein sequence ID" value="KAA9320975.1"/>
    <property type="molecule type" value="Genomic_DNA"/>
</dbReference>
<name>A0A5N1I5P9_LACJE</name>
<evidence type="ECO:0000256" key="2">
    <source>
        <dbReference type="ARBA" id="ARBA00023125"/>
    </source>
</evidence>
<dbReference type="SUPFAM" id="SSF46785">
    <property type="entry name" value="Winged helix' DNA-binding domain"/>
    <property type="match status" value="1"/>
</dbReference>
<dbReference type="Gene3D" id="3.40.1410.10">
    <property type="entry name" value="Chorismate lyase-like"/>
    <property type="match status" value="1"/>
</dbReference>
<dbReference type="EMBL" id="JBBVUL010000010">
    <property type="protein sequence ID" value="MEL0565449.1"/>
    <property type="molecule type" value="Genomic_DNA"/>
</dbReference>
<dbReference type="PROSITE" id="PS50949">
    <property type="entry name" value="HTH_GNTR"/>
    <property type="match status" value="1"/>
</dbReference>
<dbReference type="PRINTS" id="PR00035">
    <property type="entry name" value="HTHGNTR"/>
</dbReference>
<reference evidence="7 9" key="2">
    <citation type="submission" date="2024-04" db="EMBL/GenBank/DDBJ databases">
        <title>Three lactobacilli isolated from voided urine samples from females with type 2 diabetes.</title>
        <authorList>
            <person name="Kula A."/>
            <person name="Stegman N."/>
            <person name="Putonti C."/>
        </authorList>
    </citation>
    <scope>NUCLEOTIDE SEQUENCE [LARGE SCALE GENOMIC DNA]</scope>
    <source>
        <strain evidence="7 9">1855</strain>
    </source>
</reference>
<dbReference type="RefSeq" id="WP_006588288.1">
    <property type="nucleotide sequence ID" value="NZ_CATOUV010000001.1"/>
</dbReference>
<dbReference type="CDD" id="cd07377">
    <property type="entry name" value="WHTH_GntR"/>
    <property type="match status" value="1"/>
</dbReference>
<evidence type="ECO:0000256" key="3">
    <source>
        <dbReference type="ARBA" id="ARBA00023163"/>
    </source>
</evidence>
<reference evidence="6 8" key="1">
    <citation type="submission" date="2019-09" db="EMBL/GenBank/DDBJ databases">
        <title>Draft genome sequence assemblies of isolates from the urinary tract.</title>
        <authorList>
            <person name="Mores C.R."/>
            <person name="Putonti C."/>
            <person name="Wolfe A.J."/>
        </authorList>
    </citation>
    <scope>NUCLEOTIDE SEQUENCE [LARGE SCALE GENOMIC DNA]</scope>
    <source>
        <strain evidence="6 8">UMB246</strain>
    </source>
</reference>
<dbReference type="GO" id="GO:0003677">
    <property type="term" value="F:DNA binding"/>
    <property type="evidence" value="ECO:0007669"/>
    <property type="project" value="UniProtKB-UniRule"/>
</dbReference>
<dbReference type="GeneID" id="31742347"/>
<evidence type="ECO:0000313" key="9">
    <source>
        <dbReference type="Proteomes" id="UP001385848"/>
    </source>
</evidence>
<evidence type="ECO:0000313" key="6">
    <source>
        <dbReference type="EMBL" id="KAA9320975.1"/>
    </source>
</evidence>
<keyword evidence="3" id="KW-0804">Transcription</keyword>
<evidence type="ECO:0000313" key="7">
    <source>
        <dbReference type="EMBL" id="MEL0565449.1"/>
    </source>
</evidence>
<dbReference type="GO" id="GO:0003700">
    <property type="term" value="F:DNA-binding transcription factor activity"/>
    <property type="evidence" value="ECO:0007669"/>
    <property type="project" value="UniProtKB-UniRule"/>
</dbReference>
<keyword evidence="9" id="KW-1185">Reference proteome</keyword>
<dbReference type="SMART" id="SM00345">
    <property type="entry name" value="HTH_GNTR"/>
    <property type="match status" value="1"/>
</dbReference>
<evidence type="ECO:0000256" key="1">
    <source>
        <dbReference type="ARBA" id="ARBA00023015"/>
    </source>
</evidence>
<dbReference type="PANTHER" id="PTHR44846:SF12">
    <property type="entry name" value="HTH-TYPE TRANSCRIPTIONAL REGULATOR TRER"/>
    <property type="match status" value="1"/>
</dbReference>
<keyword evidence="1" id="KW-0805">Transcription regulation</keyword>
<dbReference type="InterPro" id="IPR036390">
    <property type="entry name" value="WH_DNA-bd_sf"/>
</dbReference>
<dbReference type="InterPro" id="IPR036388">
    <property type="entry name" value="WH-like_DNA-bd_sf"/>
</dbReference>
<dbReference type="InterPro" id="IPR050679">
    <property type="entry name" value="Bact_HTH_transcr_reg"/>
</dbReference>
<accession>A0A5N1I5P9</accession>
<dbReference type="NCBIfam" id="TIGR02404">
    <property type="entry name" value="trehalos_R_Bsub"/>
    <property type="match status" value="1"/>
</dbReference>
<organism evidence="6 8">
    <name type="scientific">Lactobacillus jensenii</name>
    <dbReference type="NCBI Taxonomy" id="109790"/>
    <lineage>
        <taxon>Bacteria</taxon>
        <taxon>Bacillati</taxon>
        <taxon>Bacillota</taxon>
        <taxon>Bacilli</taxon>
        <taxon>Lactobacillales</taxon>
        <taxon>Lactobacillaceae</taxon>
        <taxon>Lactobacillus</taxon>
    </lineage>
</organism>
<evidence type="ECO:0000313" key="8">
    <source>
        <dbReference type="Proteomes" id="UP000327236"/>
    </source>
</evidence>
<evidence type="ECO:0000259" key="5">
    <source>
        <dbReference type="PROSITE" id="PS50949"/>
    </source>
</evidence>
<dbReference type="SMART" id="SM00866">
    <property type="entry name" value="UTRA"/>
    <property type="match status" value="1"/>
</dbReference>
<gene>
    <name evidence="6" type="primary">treR</name>
    <name evidence="7" type="ORF">AAC431_05865</name>
    <name evidence="6" type="ORF">F6H94_07145</name>
</gene>
<dbReference type="SUPFAM" id="SSF64288">
    <property type="entry name" value="Chorismate lyase-like"/>
    <property type="match status" value="1"/>
</dbReference>
<comment type="caution">
    <text evidence="6">The sequence shown here is derived from an EMBL/GenBank/DDBJ whole genome shotgun (WGS) entry which is preliminary data.</text>
</comment>
<dbReference type="Proteomes" id="UP001385848">
    <property type="component" value="Unassembled WGS sequence"/>
</dbReference>
<protein>
    <recommendedName>
        <fullName evidence="4">Trehalose operon repressor</fullName>
    </recommendedName>
</protein>
<proteinExistence type="predicted"/>
<dbReference type="AlphaFoldDB" id="A0A5N1I5P9"/>
<dbReference type="Pfam" id="PF07702">
    <property type="entry name" value="UTRA"/>
    <property type="match status" value="1"/>
</dbReference>
<dbReference type="KEGG" id="lje:BUE77_01360"/>
<keyword evidence="2" id="KW-0238">DNA-binding</keyword>